<keyword evidence="3" id="KW-1185">Reference proteome</keyword>
<dbReference type="AlphaFoldDB" id="A0A0W0V2V9"/>
<organism evidence="2 3">
    <name type="scientific">Legionella israelensis</name>
    <dbReference type="NCBI Taxonomy" id="454"/>
    <lineage>
        <taxon>Bacteria</taxon>
        <taxon>Pseudomonadati</taxon>
        <taxon>Pseudomonadota</taxon>
        <taxon>Gammaproteobacteria</taxon>
        <taxon>Legionellales</taxon>
        <taxon>Legionellaceae</taxon>
        <taxon>Legionella</taxon>
    </lineage>
</organism>
<dbReference type="STRING" id="454.Lisr_2643"/>
<dbReference type="InterPro" id="IPR031316">
    <property type="entry name" value="FlgM_C"/>
</dbReference>
<dbReference type="EMBL" id="LNYH01000149">
    <property type="protein sequence ID" value="KTD14415.1"/>
    <property type="molecule type" value="Genomic_DNA"/>
</dbReference>
<evidence type="ECO:0000313" key="3">
    <source>
        <dbReference type="Proteomes" id="UP000054761"/>
    </source>
</evidence>
<proteinExistence type="predicted"/>
<dbReference type="PATRIC" id="fig|454.4.peg.2903"/>
<dbReference type="InterPro" id="IPR035890">
    <property type="entry name" value="Anti-sigma-28_factor_FlgM_sf"/>
</dbReference>
<name>A0A0W0V2V9_9GAMM</name>
<evidence type="ECO:0000259" key="1">
    <source>
        <dbReference type="Pfam" id="PF04316"/>
    </source>
</evidence>
<dbReference type="Proteomes" id="UP000054761">
    <property type="component" value="Unassembled WGS sequence"/>
</dbReference>
<reference evidence="2 3" key="1">
    <citation type="submission" date="2015-11" db="EMBL/GenBank/DDBJ databases">
        <title>Genomic analysis of 38 Legionella species identifies large and diverse effector repertoires.</title>
        <authorList>
            <person name="Burstein D."/>
            <person name="Amaro F."/>
            <person name="Zusman T."/>
            <person name="Lifshitz Z."/>
            <person name="Cohen O."/>
            <person name="Gilbert J.A."/>
            <person name="Pupko T."/>
            <person name="Shuman H.A."/>
            <person name="Segal G."/>
        </authorList>
    </citation>
    <scope>NUCLEOTIDE SEQUENCE [LARGE SCALE GENOMIC DNA]</scope>
    <source>
        <strain evidence="2 3">Bercovier 4</strain>
    </source>
</reference>
<accession>A0A0W0V2V9</accession>
<comment type="caution">
    <text evidence="2">The sequence shown here is derived from an EMBL/GenBank/DDBJ whole genome shotgun (WGS) entry which is preliminary data.</text>
</comment>
<sequence length="111" mass="12610">MTPLLKSQPEFTAVYGHNHTNRIASYLSNLSNAQKTQANGRQKTNDSIIIDNNGLMRMLQQVKDSQQSTDHQKKIEKISQDIQSGNFQVNLSQLSQHLLIEHMMKEESDAT</sequence>
<dbReference type="SUPFAM" id="SSF101498">
    <property type="entry name" value="Anti-sigma factor FlgM"/>
    <property type="match status" value="1"/>
</dbReference>
<feature type="domain" description="Anti-sigma-28 factor FlgM C-terminal" evidence="1">
    <location>
        <begin position="56"/>
        <end position="99"/>
    </location>
</feature>
<evidence type="ECO:0000313" key="2">
    <source>
        <dbReference type="EMBL" id="KTD14415.1"/>
    </source>
</evidence>
<dbReference type="Pfam" id="PF04316">
    <property type="entry name" value="FlgM"/>
    <property type="match status" value="1"/>
</dbReference>
<gene>
    <name evidence="2" type="ORF">Lisr_2643</name>
</gene>
<protein>
    <recommendedName>
        <fullName evidence="1">Anti-sigma-28 factor FlgM C-terminal domain-containing protein</fullName>
    </recommendedName>
</protein>
<dbReference type="RefSeq" id="WP_058502911.1">
    <property type="nucleotide sequence ID" value="NZ_CAAAJA010000051.1"/>
</dbReference>